<dbReference type="RefSeq" id="WP_418890481.1">
    <property type="nucleotide sequence ID" value="NZ_JBEUWX010000002.1"/>
</dbReference>
<keyword evidence="3 7" id="KW-0418">Kinase</keyword>
<reference evidence="8" key="1">
    <citation type="submission" date="2024-06" db="EMBL/GenBank/DDBJ databases">
        <title>Radixoralia hellwigii gen. nov., sp nov., isolated from a root canal in the human oral cavity.</title>
        <authorList>
            <person name="Bartsch S."/>
            <person name="Wittmer A."/>
            <person name="Schulz A.-K."/>
            <person name="Neumann-Schaal M."/>
            <person name="Wolf J."/>
            <person name="Gronow S."/>
            <person name="Tennert C."/>
            <person name="Haecker G."/>
            <person name="Cieplik F."/>
            <person name="Al-Ahmad A."/>
        </authorList>
    </citation>
    <scope>NUCLEOTIDE SEQUENCE [LARGE SCALE GENOMIC DNA]</scope>
    <source>
        <strain evidence="8">Wk13</strain>
    </source>
</reference>
<keyword evidence="2" id="KW-0547">Nucleotide-binding</keyword>
<dbReference type="Pfam" id="PF02734">
    <property type="entry name" value="Dak2"/>
    <property type="match status" value="1"/>
</dbReference>
<evidence type="ECO:0000259" key="5">
    <source>
        <dbReference type="PROSITE" id="PS51480"/>
    </source>
</evidence>
<protein>
    <submittedName>
        <fullName evidence="7">Dihydroxyacetone kinase subunit DhaL</fullName>
        <ecNumber evidence="7">2.7.1.121</ecNumber>
    </submittedName>
</protein>
<dbReference type="Gene3D" id="3.30.1180.20">
    <property type="entry name" value="Dihydroxyacetone kinase, domain 2"/>
    <property type="match status" value="1"/>
</dbReference>
<dbReference type="SUPFAM" id="SSF82549">
    <property type="entry name" value="DAK1/DegV-like"/>
    <property type="match status" value="1"/>
</dbReference>
<dbReference type="EMBL" id="JBEUWX010000002">
    <property type="protein sequence ID" value="MFA9949343.1"/>
    <property type="molecule type" value="Genomic_DNA"/>
</dbReference>
<dbReference type="InterPro" id="IPR012737">
    <property type="entry name" value="DhaK_L_YcgS"/>
</dbReference>
<evidence type="ECO:0000313" key="8">
    <source>
        <dbReference type="Proteomes" id="UP001574673"/>
    </source>
</evidence>
<feature type="domain" description="DhaK" evidence="6">
    <location>
        <begin position="9"/>
        <end position="331"/>
    </location>
</feature>
<dbReference type="EC" id="2.7.1.121" evidence="7"/>
<dbReference type="PANTHER" id="PTHR28629">
    <property type="entry name" value="TRIOKINASE/FMN CYCLASE"/>
    <property type="match status" value="1"/>
</dbReference>
<dbReference type="InterPro" id="IPR036117">
    <property type="entry name" value="DhaL_dom_sf"/>
</dbReference>
<name>A0ABV4UCF5_9RHOO</name>
<dbReference type="NCBIfam" id="NF011049">
    <property type="entry name" value="PRK14479.1"/>
    <property type="match status" value="1"/>
</dbReference>
<dbReference type="InterPro" id="IPR004006">
    <property type="entry name" value="DhaK_dom"/>
</dbReference>
<feature type="domain" description="DhaL" evidence="5">
    <location>
        <begin position="380"/>
        <end position="582"/>
    </location>
</feature>
<proteinExistence type="predicted"/>
<evidence type="ECO:0000256" key="3">
    <source>
        <dbReference type="ARBA" id="ARBA00022777"/>
    </source>
</evidence>
<dbReference type="PANTHER" id="PTHR28629:SF4">
    <property type="entry name" value="TRIOKINASE_FMN CYCLASE"/>
    <property type="match status" value="1"/>
</dbReference>
<dbReference type="InterPro" id="IPR004007">
    <property type="entry name" value="DhaL_dom"/>
</dbReference>
<dbReference type="Pfam" id="PF02733">
    <property type="entry name" value="Dak1"/>
    <property type="match status" value="1"/>
</dbReference>
<keyword evidence="8" id="KW-1185">Reference proteome</keyword>
<dbReference type="PROSITE" id="PS51481">
    <property type="entry name" value="DHAK"/>
    <property type="match status" value="1"/>
</dbReference>
<comment type="caution">
    <text evidence="7">The sequence shown here is derived from an EMBL/GenBank/DDBJ whole genome shotgun (WGS) entry which is preliminary data.</text>
</comment>
<sequence length="592" mass="61013">MTMNRIINDANLVVEDMLKGWQAAHADTVTGVDNPRVIKRIQAPEAGKVGIVTGGGSGHEPAFLGYVGDGMVDAVAIGEIFSSPTAKSFLDAMRAANGGAGVACLYGNYAGDNMNVKMAMAMAEREGITVRTVVANDDVPSAAKGDEAKRRGVAGEILMWKAGAAKAAQGGSLDEVIAVAQKAIDNTRSIGIGLSACVIPAVGHANFTIEHGKMEVGIGHHGEPGIDVRNTVSAAEMADLMLDTILPDLPFRSGDRVAVLVSGLGATPIMELYILYGEIAQRLAARNIVVAFNKVGNLFTSLEMMGVTLTVMKLDDELEFCLKAPCRSVGLTVAGELPARRIDGTSGGTVAGVTGSGMTTCSAKPAVMPRTISAPSIDLNTAGDVVRDLIVTINANCAHLSEIDGLIGDGDHGINMSKGFTGCGARLDALGGAAENLPKAFEQLSQALMDDIGGSMGPLYGSFFLGFVTALEPYPRMDAALFGEALATAVANVQRMGNASVGDKTLIDTMVPALDAYRAALAKGGSFAEALGAMSTAAEAGRDSTKNMQARVGRSARLGARSIGVLDAGATSCCLILQSISVSLQRHLKAQG</sequence>
<evidence type="ECO:0000259" key="6">
    <source>
        <dbReference type="PROSITE" id="PS51481"/>
    </source>
</evidence>
<evidence type="ECO:0000256" key="4">
    <source>
        <dbReference type="ARBA" id="ARBA00022840"/>
    </source>
</evidence>
<dbReference type="PROSITE" id="PS51480">
    <property type="entry name" value="DHAL"/>
    <property type="match status" value="1"/>
</dbReference>
<dbReference type="Gene3D" id="3.40.50.10440">
    <property type="entry name" value="Dihydroxyacetone kinase, domain 1"/>
    <property type="match status" value="1"/>
</dbReference>
<evidence type="ECO:0000256" key="2">
    <source>
        <dbReference type="ARBA" id="ARBA00022741"/>
    </source>
</evidence>
<gene>
    <name evidence="7" type="primary">dhaL</name>
    <name evidence="7" type="ORF">ABCS64_03205</name>
</gene>
<evidence type="ECO:0000256" key="1">
    <source>
        <dbReference type="ARBA" id="ARBA00022679"/>
    </source>
</evidence>
<dbReference type="GO" id="GO:0047324">
    <property type="term" value="F:phosphoenolpyruvate-glycerone phosphotransferase activity"/>
    <property type="evidence" value="ECO:0007669"/>
    <property type="project" value="UniProtKB-EC"/>
</dbReference>
<dbReference type="NCBIfam" id="TIGR02365">
    <property type="entry name" value="dha_L_ycgS"/>
    <property type="match status" value="1"/>
</dbReference>
<dbReference type="SMART" id="SM01120">
    <property type="entry name" value="Dak2"/>
    <property type="match status" value="1"/>
</dbReference>
<organism evidence="7 8">
    <name type="scientific">Dentiradicibacter hellwigii</name>
    <dbReference type="NCBI Taxonomy" id="3149053"/>
    <lineage>
        <taxon>Bacteria</taxon>
        <taxon>Pseudomonadati</taxon>
        <taxon>Pseudomonadota</taxon>
        <taxon>Betaproteobacteria</taxon>
        <taxon>Rhodocyclales</taxon>
        <taxon>Rhodocyclaceae</taxon>
        <taxon>Dentiradicibacter</taxon>
    </lineage>
</organism>
<evidence type="ECO:0000313" key="7">
    <source>
        <dbReference type="EMBL" id="MFA9949343.1"/>
    </source>
</evidence>
<keyword evidence="4" id="KW-0067">ATP-binding</keyword>
<accession>A0ABV4UCF5</accession>
<dbReference type="InterPro" id="IPR050861">
    <property type="entry name" value="Dihydroxyacetone_Kinase"/>
</dbReference>
<dbReference type="Gene3D" id="1.25.40.340">
    <property type="match status" value="1"/>
</dbReference>
<dbReference type="SUPFAM" id="SSF101473">
    <property type="entry name" value="DhaL-like"/>
    <property type="match status" value="1"/>
</dbReference>
<dbReference type="Proteomes" id="UP001574673">
    <property type="component" value="Unassembled WGS sequence"/>
</dbReference>
<keyword evidence="1 7" id="KW-0808">Transferase</keyword>